<evidence type="ECO:0000313" key="2">
    <source>
        <dbReference type="EMBL" id="GMA32100.1"/>
    </source>
</evidence>
<dbReference type="InterPro" id="IPR039422">
    <property type="entry name" value="MarR/SlyA-like"/>
</dbReference>
<feature type="domain" description="HTH marR-type" evidence="1">
    <location>
        <begin position="1"/>
        <end position="89"/>
    </location>
</feature>
<dbReference type="GO" id="GO:0003700">
    <property type="term" value="F:DNA-binding transcription factor activity"/>
    <property type="evidence" value="ECO:0007669"/>
    <property type="project" value="InterPro"/>
</dbReference>
<dbReference type="SUPFAM" id="SSF46785">
    <property type="entry name" value="Winged helix' DNA-binding domain"/>
    <property type="match status" value="1"/>
</dbReference>
<reference evidence="2" key="2">
    <citation type="submission" date="2023-02" db="EMBL/GenBank/DDBJ databases">
        <authorList>
            <person name="Sun Q."/>
            <person name="Mori K."/>
        </authorList>
    </citation>
    <scope>NUCLEOTIDE SEQUENCE</scope>
    <source>
        <strain evidence="2">NBRC 112290</strain>
    </source>
</reference>
<dbReference type="Gene3D" id="1.10.10.10">
    <property type="entry name" value="Winged helix-like DNA-binding domain superfamily/Winged helix DNA-binding domain"/>
    <property type="match status" value="1"/>
</dbReference>
<dbReference type="InterPro" id="IPR036390">
    <property type="entry name" value="WH_DNA-bd_sf"/>
</dbReference>
<dbReference type="PROSITE" id="PS50995">
    <property type="entry name" value="HTH_MARR_2"/>
    <property type="match status" value="1"/>
</dbReference>
<protein>
    <recommendedName>
        <fullName evidence="1">HTH marR-type domain-containing protein</fullName>
    </recommendedName>
</protein>
<reference evidence="2" key="1">
    <citation type="journal article" date="2014" name="Int. J. Syst. Evol. Microbiol.">
        <title>Complete genome sequence of Corynebacterium casei LMG S-19264T (=DSM 44701T), isolated from a smear-ripened cheese.</title>
        <authorList>
            <consortium name="US DOE Joint Genome Institute (JGI-PGF)"/>
            <person name="Walter F."/>
            <person name="Albersmeier A."/>
            <person name="Kalinowski J."/>
            <person name="Ruckert C."/>
        </authorList>
    </citation>
    <scope>NUCLEOTIDE SEQUENCE</scope>
    <source>
        <strain evidence="2">NBRC 112290</strain>
    </source>
</reference>
<comment type="caution">
    <text evidence="2">The sequence shown here is derived from an EMBL/GenBank/DDBJ whole genome shotgun (WGS) entry which is preliminary data.</text>
</comment>
<dbReference type="AlphaFoldDB" id="A0AA37XFB3"/>
<dbReference type="InterPro" id="IPR000835">
    <property type="entry name" value="HTH_MarR-typ"/>
</dbReference>
<organism evidence="2 3">
    <name type="scientific">Litorihabitans aurantiacus</name>
    <dbReference type="NCBI Taxonomy" id="1930061"/>
    <lineage>
        <taxon>Bacteria</taxon>
        <taxon>Bacillati</taxon>
        <taxon>Actinomycetota</taxon>
        <taxon>Actinomycetes</taxon>
        <taxon>Micrococcales</taxon>
        <taxon>Beutenbergiaceae</taxon>
        <taxon>Litorihabitans</taxon>
    </lineage>
</organism>
<sequence>MRQKDLASILSITTASASTLVDRLVRDGYAVRVAHPDDRRSVAVQTTAHSDKEVRDTLGAMHAKMLAAVESYPPEGLAVIADFLGALTEIIRTDHGSHDPGTEHPTTS</sequence>
<dbReference type="PANTHER" id="PTHR33164">
    <property type="entry name" value="TRANSCRIPTIONAL REGULATOR, MARR FAMILY"/>
    <property type="match status" value="1"/>
</dbReference>
<accession>A0AA37XFB3</accession>
<dbReference type="PANTHER" id="PTHR33164:SF57">
    <property type="entry name" value="MARR-FAMILY TRANSCRIPTIONAL REGULATOR"/>
    <property type="match status" value="1"/>
</dbReference>
<name>A0AA37XFB3_9MICO</name>
<dbReference type="RefSeq" id="WP_348525561.1">
    <property type="nucleotide sequence ID" value="NZ_BSUM01000001.1"/>
</dbReference>
<dbReference type="EMBL" id="BSUM01000001">
    <property type="protein sequence ID" value="GMA32100.1"/>
    <property type="molecule type" value="Genomic_DNA"/>
</dbReference>
<dbReference type="GO" id="GO:0006950">
    <property type="term" value="P:response to stress"/>
    <property type="evidence" value="ECO:0007669"/>
    <property type="project" value="TreeGrafter"/>
</dbReference>
<evidence type="ECO:0000313" key="3">
    <source>
        <dbReference type="Proteomes" id="UP001157161"/>
    </source>
</evidence>
<dbReference type="Proteomes" id="UP001157161">
    <property type="component" value="Unassembled WGS sequence"/>
</dbReference>
<gene>
    <name evidence="2" type="ORF">GCM10025875_20920</name>
</gene>
<proteinExistence type="predicted"/>
<keyword evidence="3" id="KW-1185">Reference proteome</keyword>
<dbReference type="Pfam" id="PF12802">
    <property type="entry name" value="MarR_2"/>
    <property type="match status" value="1"/>
</dbReference>
<dbReference type="InterPro" id="IPR036388">
    <property type="entry name" value="WH-like_DNA-bd_sf"/>
</dbReference>
<evidence type="ECO:0000259" key="1">
    <source>
        <dbReference type="PROSITE" id="PS50995"/>
    </source>
</evidence>